<protein>
    <submittedName>
        <fullName evidence="1">Uncharacterized protein</fullName>
    </submittedName>
</protein>
<keyword evidence="2" id="KW-1185">Reference proteome</keyword>
<dbReference type="EMBL" id="MTYJ01000519">
    <property type="protein sequence ID" value="OWA55047.1"/>
    <property type="molecule type" value="Genomic_DNA"/>
</dbReference>
<dbReference type="Proteomes" id="UP000192578">
    <property type="component" value="Unassembled WGS sequence"/>
</dbReference>
<reference evidence="2" key="1">
    <citation type="submission" date="2017-01" db="EMBL/GenBank/DDBJ databases">
        <title>Comparative genomics of anhydrobiosis in the tardigrade Hypsibius dujardini.</title>
        <authorList>
            <person name="Yoshida Y."/>
            <person name="Koutsovoulos G."/>
            <person name="Laetsch D."/>
            <person name="Stevens L."/>
            <person name="Kumar S."/>
            <person name="Horikawa D."/>
            <person name="Ishino K."/>
            <person name="Komine S."/>
            <person name="Tomita M."/>
            <person name="Blaxter M."/>
            <person name="Arakawa K."/>
        </authorList>
    </citation>
    <scope>NUCLEOTIDE SEQUENCE [LARGE SCALE GENOMIC DNA]</scope>
    <source>
        <strain evidence="2">Z151</strain>
    </source>
</reference>
<organism evidence="1 2">
    <name type="scientific">Hypsibius exemplaris</name>
    <name type="common">Freshwater tardigrade</name>
    <dbReference type="NCBI Taxonomy" id="2072580"/>
    <lineage>
        <taxon>Eukaryota</taxon>
        <taxon>Metazoa</taxon>
        <taxon>Ecdysozoa</taxon>
        <taxon>Tardigrada</taxon>
        <taxon>Eutardigrada</taxon>
        <taxon>Parachela</taxon>
        <taxon>Hypsibioidea</taxon>
        <taxon>Hypsibiidae</taxon>
        <taxon>Hypsibius</taxon>
    </lineage>
</organism>
<sequence length="203" mass="21592">MLYLGATYCWGCRGDFTNCGVGKTGGSYAFNPDYRCNDGWGNRTCRTLMLPASQSKNAIERTITRECNGMPMSSMQDKPCEFTSEGQITCYCAGERCNNMIARDVAEFTAMAKQINALAASAVTEDPFVAGVKAQIAQLENDKTSTRSPPVVVSSGGSGIGNQQPGAAELSAALAAFVKAYNEGGMDAPKIRGVFIGFMLQSD</sequence>
<dbReference type="AlphaFoldDB" id="A0A9X6NJ29"/>
<name>A0A9X6NJ29_HYPEX</name>
<proteinExistence type="predicted"/>
<gene>
    <name evidence="1" type="ORF">BV898_19432</name>
</gene>
<comment type="caution">
    <text evidence="1">The sequence shown here is derived from an EMBL/GenBank/DDBJ whole genome shotgun (WGS) entry which is preliminary data.</text>
</comment>
<accession>A0A9X6NJ29</accession>
<evidence type="ECO:0000313" key="2">
    <source>
        <dbReference type="Proteomes" id="UP000192578"/>
    </source>
</evidence>
<evidence type="ECO:0000313" key="1">
    <source>
        <dbReference type="EMBL" id="OWA55047.1"/>
    </source>
</evidence>